<accession>G5APM3</accession>
<reference evidence="2 3" key="1">
    <citation type="journal article" date="2011" name="Nature">
        <title>Genome sequencing reveals insights into physiology and longevity of the naked mole rat.</title>
        <authorList>
            <person name="Kim E.B."/>
            <person name="Fang X."/>
            <person name="Fushan A.A."/>
            <person name="Huang Z."/>
            <person name="Lobanov A.V."/>
            <person name="Han L."/>
            <person name="Marino S.M."/>
            <person name="Sun X."/>
            <person name="Turanov A.A."/>
            <person name="Yang P."/>
            <person name="Yim S.H."/>
            <person name="Zhao X."/>
            <person name="Kasaikina M.V."/>
            <person name="Stoletzki N."/>
            <person name="Peng C."/>
            <person name="Polak P."/>
            <person name="Xiong Z."/>
            <person name="Kiezun A."/>
            <person name="Zhu Y."/>
            <person name="Chen Y."/>
            <person name="Kryukov G.V."/>
            <person name="Zhang Q."/>
            <person name="Peshkin L."/>
            <person name="Yang L."/>
            <person name="Bronson R.T."/>
            <person name="Buffenstein R."/>
            <person name="Wang B."/>
            <person name="Han C."/>
            <person name="Li Q."/>
            <person name="Chen L."/>
            <person name="Zhao W."/>
            <person name="Sunyaev S.R."/>
            <person name="Park T.J."/>
            <person name="Zhang G."/>
            <person name="Wang J."/>
            <person name="Gladyshev V.N."/>
        </authorList>
    </citation>
    <scope>NUCLEOTIDE SEQUENCE [LARGE SCALE GENOMIC DNA]</scope>
</reference>
<organism evidence="2 3">
    <name type="scientific">Heterocephalus glaber</name>
    <name type="common">Naked mole rat</name>
    <dbReference type="NCBI Taxonomy" id="10181"/>
    <lineage>
        <taxon>Eukaryota</taxon>
        <taxon>Metazoa</taxon>
        <taxon>Chordata</taxon>
        <taxon>Craniata</taxon>
        <taxon>Vertebrata</taxon>
        <taxon>Euteleostomi</taxon>
        <taxon>Mammalia</taxon>
        <taxon>Eutheria</taxon>
        <taxon>Euarchontoglires</taxon>
        <taxon>Glires</taxon>
        <taxon>Rodentia</taxon>
        <taxon>Hystricomorpha</taxon>
        <taxon>Bathyergidae</taxon>
        <taxon>Heterocephalus</taxon>
    </lineage>
</organism>
<dbReference type="GO" id="GO:0006367">
    <property type="term" value="P:transcription initiation at RNA polymerase II promoter"/>
    <property type="evidence" value="ECO:0007669"/>
    <property type="project" value="InterPro"/>
</dbReference>
<dbReference type="eggNOG" id="KOG2652">
    <property type="taxonomic scope" value="Eukaryota"/>
</dbReference>
<dbReference type="SMART" id="SM01371">
    <property type="entry name" value="TFIIA"/>
    <property type="match status" value="1"/>
</dbReference>
<dbReference type="InterPro" id="IPR004855">
    <property type="entry name" value="TFIIA_asu/bsu"/>
</dbReference>
<dbReference type="PANTHER" id="PTHR12694:SF9">
    <property type="entry name" value="TFIIA-ALPHA AND BETA-LIKE FACTOR"/>
    <property type="match status" value="1"/>
</dbReference>
<dbReference type="AlphaFoldDB" id="G5APM3"/>
<proteinExistence type="predicted"/>
<dbReference type="STRING" id="10181.G5APM3"/>
<feature type="region of interest" description="Disordered" evidence="1">
    <location>
        <begin position="186"/>
        <end position="205"/>
    </location>
</feature>
<evidence type="ECO:0000256" key="1">
    <source>
        <dbReference type="SAM" id="MobiDB-lite"/>
    </source>
</evidence>
<sequence>MTLQTASGNLYKVNEPIMVTQTSGRPSILQHPIQVFQQLGQPSIIQASVPQLNPCSLQATTEKSQRMEAMLQQSTILHSGSVDRKYLENATCDIFVPPGNEHGVLLEALLSRQENSQCLCGSRVFPFQASPTGSGVEPVLSVPARVTQNLLGEPLSAETQGTLHHQVTDTQPHLLKIFMYGGDSISQPREIEEPSRLPVSKKNSNSQVDLSSLLTDDINEIIQVGGTGDTSSNEEIKNIRDVKENEFLGIIDAGDLKVLEEVDSISNEDSTANRSDNEDSQLNIVEEDPLNSGDDVSEQDVADQFDTDNVIVCQYDKVLYSPFRLWVY</sequence>
<dbReference type="GO" id="GO:0005672">
    <property type="term" value="C:transcription factor TFIIA complex"/>
    <property type="evidence" value="ECO:0007669"/>
    <property type="project" value="InterPro"/>
</dbReference>
<evidence type="ECO:0000313" key="2">
    <source>
        <dbReference type="EMBL" id="EHA98983.1"/>
    </source>
</evidence>
<protein>
    <submittedName>
        <fullName evidence="2">TFIIA-alpha and beta-like factor</fullName>
    </submittedName>
</protein>
<dbReference type="InParanoid" id="G5APM3"/>
<gene>
    <name evidence="2" type="ORF">GW7_07859</name>
</gene>
<dbReference type="Pfam" id="PF03153">
    <property type="entry name" value="TFIIA"/>
    <property type="match status" value="1"/>
</dbReference>
<dbReference type="EMBL" id="JH166388">
    <property type="protein sequence ID" value="EHA98983.1"/>
    <property type="molecule type" value="Genomic_DNA"/>
</dbReference>
<dbReference type="FunCoup" id="G5APM3">
    <property type="interactions" value="55"/>
</dbReference>
<name>G5APM3_HETGA</name>
<dbReference type="PANTHER" id="PTHR12694">
    <property type="entry name" value="TRANSCRIPTION INITIATION FACTOR IIA SUBUNIT 1"/>
    <property type="match status" value="1"/>
</dbReference>
<evidence type="ECO:0000313" key="3">
    <source>
        <dbReference type="Proteomes" id="UP000006813"/>
    </source>
</evidence>
<dbReference type="Proteomes" id="UP000006813">
    <property type="component" value="Unassembled WGS sequence"/>
</dbReference>